<comment type="caution">
    <text evidence="1">The sequence shown here is derived from an EMBL/GenBank/DDBJ whole genome shotgun (WGS) entry which is preliminary data.</text>
</comment>
<protein>
    <submittedName>
        <fullName evidence="1">Uncharacterized protein</fullName>
    </submittedName>
</protein>
<dbReference type="EMBL" id="QXEC01000003">
    <property type="protein sequence ID" value="RIV40361.1"/>
    <property type="molecule type" value="Genomic_DNA"/>
</dbReference>
<organism evidence="1 2">
    <name type="scientific">Micromonospora radicis</name>
    <dbReference type="NCBI Taxonomy" id="1894971"/>
    <lineage>
        <taxon>Bacteria</taxon>
        <taxon>Bacillati</taxon>
        <taxon>Actinomycetota</taxon>
        <taxon>Actinomycetes</taxon>
        <taxon>Micromonosporales</taxon>
        <taxon>Micromonosporaceae</taxon>
        <taxon>Micromonospora</taxon>
    </lineage>
</organism>
<dbReference type="Proteomes" id="UP000283832">
    <property type="component" value="Unassembled WGS sequence"/>
</dbReference>
<evidence type="ECO:0000313" key="2">
    <source>
        <dbReference type="Proteomes" id="UP000283832"/>
    </source>
</evidence>
<reference evidence="1 2" key="1">
    <citation type="submission" date="2018-08" db="EMBL/GenBank/DDBJ databases">
        <title>Jishengella sp. nov., isolated from a root of Azadirachta indica A. Juss. var. siamensis Valenton.</title>
        <authorList>
            <person name="Kuncharoen N."/>
            <person name="Tanasupawat S."/>
            <person name="Kudo T."/>
            <person name="Ohkuma M."/>
        </authorList>
    </citation>
    <scope>NUCLEOTIDE SEQUENCE [LARGE SCALE GENOMIC DNA]</scope>
    <source>
        <strain evidence="1 2">AZ1-13</strain>
    </source>
</reference>
<sequence>MAERAAAWRQARLPSGSVSGVPWTAGSVEAAVRDAVRSVDGAGGGTAAIVDPQRRVTTLLVLLGEGRTRWTGIRSLADLELSPTATHVPGDTLAMLAPWAGLLAPEPLAEHDTTRFSAVAVRTSDPVQPHCGLGWASRRDLALRHAVLDSLRSMSSDAAPTAGRVVAGASGSTEWTWLLDGSLNLLSAYSRDTQRHSLPDGGFDVVTRHVPQLGGPLRLAAVVRRSSGAVVAAAWGRQTDEAIDYALTSARTRDLLLPGTARAADPGLPDTASLISALSPGDVRRLLHDIHTAVVGDTGRRVLGIRVEADALLGPQELAWGPVWLG</sequence>
<accession>A0A418MZX4</accession>
<name>A0A418MZX4_9ACTN</name>
<dbReference type="AlphaFoldDB" id="A0A418MZX4"/>
<proteinExistence type="predicted"/>
<keyword evidence="2" id="KW-1185">Reference proteome</keyword>
<gene>
    <name evidence="1" type="ORF">D2L64_05880</name>
</gene>
<evidence type="ECO:0000313" key="1">
    <source>
        <dbReference type="EMBL" id="RIV40361.1"/>
    </source>
</evidence>